<reference evidence="2 3" key="1">
    <citation type="submission" date="2024-01" db="EMBL/GenBank/DDBJ databases">
        <authorList>
            <person name="Allen C."/>
            <person name="Tagirdzhanova G."/>
        </authorList>
    </citation>
    <scope>NUCLEOTIDE SEQUENCE [LARGE SCALE GENOMIC DNA]</scope>
</reference>
<sequence>MRLIVKKLRSAGKFGGDKLIKYYRCLFQAALYRDNDAAFQVLEEVKYMTDGELDSETTVAWPEDELQFLAAVAFNEGIDWFADGREDQARHWVLAAASLADQCHDGGKLKGLITSRFGLLNIGDLEIKQSVETDPQGPATVDPVDTVDPAT</sequence>
<dbReference type="InterPro" id="IPR039057">
    <property type="entry name" value="Spo22/ZIP4"/>
</dbReference>
<evidence type="ECO:0000313" key="3">
    <source>
        <dbReference type="Proteomes" id="UP001642405"/>
    </source>
</evidence>
<dbReference type="Proteomes" id="UP001642405">
    <property type="component" value="Unassembled WGS sequence"/>
</dbReference>
<keyword evidence="3" id="KW-1185">Reference proteome</keyword>
<dbReference type="PANTHER" id="PTHR40375:SF2">
    <property type="entry name" value="SPORULATION-SPECIFIC PROTEIN 22"/>
    <property type="match status" value="1"/>
</dbReference>
<feature type="region of interest" description="Disordered" evidence="1">
    <location>
        <begin position="131"/>
        <end position="151"/>
    </location>
</feature>
<evidence type="ECO:0000313" key="2">
    <source>
        <dbReference type="EMBL" id="CAK7230396.1"/>
    </source>
</evidence>
<dbReference type="PANTHER" id="PTHR40375">
    <property type="entry name" value="SPORULATION-SPECIFIC PROTEIN 22"/>
    <property type="match status" value="1"/>
</dbReference>
<organism evidence="2 3">
    <name type="scientific">Sporothrix curviconia</name>
    <dbReference type="NCBI Taxonomy" id="1260050"/>
    <lineage>
        <taxon>Eukaryota</taxon>
        <taxon>Fungi</taxon>
        <taxon>Dikarya</taxon>
        <taxon>Ascomycota</taxon>
        <taxon>Pezizomycotina</taxon>
        <taxon>Sordariomycetes</taxon>
        <taxon>Sordariomycetidae</taxon>
        <taxon>Ophiostomatales</taxon>
        <taxon>Ophiostomataceae</taxon>
        <taxon>Sporothrix</taxon>
    </lineage>
</organism>
<proteinExistence type="predicted"/>
<comment type="caution">
    <text evidence="2">The sequence shown here is derived from an EMBL/GenBank/DDBJ whole genome shotgun (WGS) entry which is preliminary data.</text>
</comment>
<protein>
    <submittedName>
        <fullName evidence="2">Transcription factor</fullName>
    </submittedName>
</protein>
<accession>A0ABP0CEP9</accession>
<evidence type="ECO:0000256" key="1">
    <source>
        <dbReference type="SAM" id="MobiDB-lite"/>
    </source>
</evidence>
<dbReference type="EMBL" id="CAWUHB010000053">
    <property type="protein sequence ID" value="CAK7230396.1"/>
    <property type="molecule type" value="Genomic_DNA"/>
</dbReference>
<gene>
    <name evidence="2" type="primary">RDS2_1</name>
    <name evidence="2" type="ORF">SCUCBS95973_007558</name>
</gene>
<name>A0ABP0CEP9_9PEZI</name>